<protein>
    <recommendedName>
        <fullName evidence="3">HEAT repeat domain-containing protein</fullName>
    </recommendedName>
</protein>
<dbReference type="AlphaFoldDB" id="A0A840VHP0"/>
<evidence type="ECO:0000313" key="2">
    <source>
        <dbReference type="Proteomes" id="UP000557717"/>
    </source>
</evidence>
<sequence length="257" mass="28243">MNSSDEDEVVAALTTLSSLGELDFDKASYREAILPHLESDRAEIRLAASFALATSGLQEGDAEKLRQMAREGMGPEASRLLMQIDKMDLTGESGAIVASMVQQGGEFAKKAVQGLWGGKYSPELEASLVEMSRDADIGYEVMYFALSTQRNKGQETVSRLIEILGDSDTQNRAGRAAWGLSYGVEKEQWSEVADAALILVDTRVSGYAWQQAWELVRQYAGEEQVDDLKVLAEKPNVPSKMREMLLNKITALESQNP</sequence>
<comment type="caution">
    <text evidence="1">The sequence shown here is derived from an EMBL/GenBank/DDBJ whole genome shotgun (WGS) entry which is preliminary data.</text>
</comment>
<gene>
    <name evidence="1" type="ORF">HNR46_003575</name>
</gene>
<organism evidence="1 2">
    <name type="scientific">Haloferula luteola</name>
    <dbReference type="NCBI Taxonomy" id="595692"/>
    <lineage>
        <taxon>Bacteria</taxon>
        <taxon>Pseudomonadati</taxon>
        <taxon>Verrucomicrobiota</taxon>
        <taxon>Verrucomicrobiia</taxon>
        <taxon>Verrucomicrobiales</taxon>
        <taxon>Verrucomicrobiaceae</taxon>
        <taxon>Haloferula</taxon>
    </lineage>
</organism>
<accession>A0A840VHP0</accession>
<dbReference type="Proteomes" id="UP000557717">
    <property type="component" value="Unassembled WGS sequence"/>
</dbReference>
<reference evidence="1 2" key="1">
    <citation type="submission" date="2020-08" db="EMBL/GenBank/DDBJ databases">
        <title>Genomic Encyclopedia of Type Strains, Phase IV (KMG-IV): sequencing the most valuable type-strain genomes for metagenomic binning, comparative biology and taxonomic classification.</title>
        <authorList>
            <person name="Goeker M."/>
        </authorList>
    </citation>
    <scope>NUCLEOTIDE SEQUENCE [LARGE SCALE GENOMIC DNA]</scope>
    <source>
        <strain evidence="1 2">YC6886</strain>
    </source>
</reference>
<dbReference type="RefSeq" id="WP_184021092.1">
    <property type="nucleotide sequence ID" value="NZ_JACHFD010000024.1"/>
</dbReference>
<dbReference type="EMBL" id="JACHFD010000024">
    <property type="protein sequence ID" value="MBB5353319.1"/>
    <property type="molecule type" value="Genomic_DNA"/>
</dbReference>
<evidence type="ECO:0000313" key="1">
    <source>
        <dbReference type="EMBL" id="MBB5353319.1"/>
    </source>
</evidence>
<evidence type="ECO:0008006" key="3">
    <source>
        <dbReference type="Google" id="ProtNLM"/>
    </source>
</evidence>
<proteinExistence type="predicted"/>
<keyword evidence="2" id="KW-1185">Reference proteome</keyword>
<name>A0A840VHP0_9BACT</name>